<dbReference type="SUPFAM" id="SSF51621">
    <property type="entry name" value="Phosphoenolpyruvate/pyruvate domain"/>
    <property type="match status" value="1"/>
</dbReference>
<dbReference type="Pfam" id="PF03328">
    <property type="entry name" value="HpcH_HpaI"/>
    <property type="match status" value="1"/>
</dbReference>
<keyword evidence="3" id="KW-0460">Magnesium</keyword>
<dbReference type="InterPro" id="IPR040442">
    <property type="entry name" value="Pyrv_kinase-like_dom_sf"/>
</dbReference>
<name>A0ABN6WXI2_9BACT</name>
<dbReference type="InterPro" id="IPR011206">
    <property type="entry name" value="Citrate_lyase_beta/mcl1/mcl2"/>
</dbReference>
<accession>A0ABN6WXI2</accession>
<evidence type="ECO:0000256" key="3">
    <source>
        <dbReference type="ARBA" id="ARBA00022842"/>
    </source>
</evidence>
<protein>
    <submittedName>
        <fullName evidence="5">(3S)-malyl-CoA thioesterase</fullName>
    </submittedName>
</protein>
<evidence type="ECO:0000259" key="4">
    <source>
        <dbReference type="Pfam" id="PF03328"/>
    </source>
</evidence>
<dbReference type="PANTHER" id="PTHR32308:SF1">
    <property type="entry name" value="HPCH_HPAI ALDOLASE_CITRATE LYASE DOMAIN-CONTAINING PROTEIN"/>
    <property type="match status" value="1"/>
</dbReference>
<proteinExistence type="predicted"/>
<dbReference type="InterPro" id="IPR005000">
    <property type="entry name" value="Aldolase/citrate-lyase_domain"/>
</dbReference>
<sequence length="313" mass="35330">MIFENLDFLNRLVEKNDLDAIEALRKDRPQSVRYDAPFVRSALMLSAHRLRHLNKLDDLEADIVVLNLEDGVAPALKPLALRLTGLFLAEAKSIRSKTVVRINPLNGGGREEIAYLNTVLPDAIRVPKIETADDVEEALGLIDERIKVHLSIETKEGWANLSQLRVDKRVEAYYLGVLDLLASMRLPQRIVHLHNPTMHAIMTRFLLESSVAGVLPVSFVFQEYQDTEAFENWCLLENKMGYHAKGCVSPAQVEIANRVFIPSEEEIAWARRVVELFESNPNSSGFTDDELGFVDEPIYKNAKNLLELAARMG</sequence>
<reference evidence="5 6" key="1">
    <citation type="submission" date="2023-03" db="EMBL/GenBank/DDBJ databases">
        <title>Description of Hydrogenimonas sp. ISO32.</title>
        <authorList>
            <person name="Mino S."/>
            <person name="Fukazawa S."/>
            <person name="Sawabe T."/>
        </authorList>
    </citation>
    <scope>NUCLEOTIDE SEQUENCE [LARGE SCALE GENOMIC DNA]</scope>
    <source>
        <strain evidence="5 6">ISO32</strain>
    </source>
</reference>
<dbReference type="PANTHER" id="PTHR32308">
    <property type="entry name" value="LYASE BETA SUBUNIT, PUTATIVE (AFU_ORTHOLOGUE AFUA_4G13030)-RELATED"/>
    <property type="match status" value="1"/>
</dbReference>
<feature type="domain" description="HpcH/HpaI aldolase/citrate lyase" evidence="4">
    <location>
        <begin position="43"/>
        <end position="250"/>
    </location>
</feature>
<evidence type="ECO:0000256" key="2">
    <source>
        <dbReference type="ARBA" id="ARBA00022723"/>
    </source>
</evidence>
<evidence type="ECO:0000256" key="1">
    <source>
        <dbReference type="ARBA" id="ARBA00001946"/>
    </source>
</evidence>
<dbReference type="RefSeq" id="WP_286336898.1">
    <property type="nucleotide sequence ID" value="NZ_AP027370.1"/>
</dbReference>
<keyword evidence="2" id="KW-0479">Metal-binding</keyword>
<comment type="cofactor">
    <cofactor evidence="1">
        <name>Mg(2+)</name>
        <dbReference type="ChEBI" id="CHEBI:18420"/>
    </cofactor>
</comment>
<dbReference type="Proteomes" id="UP001321445">
    <property type="component" value="Chromosome"/>
</dbReference>
<dbReference type="PIRSF" id="PIRSF015582">
    <property type="entry name" value="Cit_lyase_B"/>
    <property type="match status" value="1"/>
</dbReference>
<keyword evidence="6" id="KW-1185">Reference proteome</keyword>
<dbReference type="InterPro" id="IPR015813">
    <property type="entry name" value="Pyrv/PenolPyrv_kinase-like_dom"/>
</dbReference>
<organism evidence="5 6">
    <name type="scientific">Hydrogenimonas cancrithermarum</name>
    <dbReference type="NCBI Taxonomy" id="2993563"/>
    <lineage>
        <taxon>Bacteria</taxon>
        <taxon>Pseudomonadati</taxon>
        <taxon>Campylobacterota</taxon>
        <taxon>Epsilonproteobacteria</taxon>
        <taxon>Campylobacterales</taxon>
        <taxon>Hydrogenimonadaceae</taxon>
        <taxon>Hydrogenimonas</taxon>
    </lineage>
</organism>
<gene>
    <name evidence="5" type="primary">mcl2</name>
    <name evidence="5" type="ORF">HCR_22730</name>
</gene>
<dbReference type="EMBL" id="AP027370">
    <property type="protein sequence ID" value="BDY13961.1"/>
    <property type="molecule type" value="Genomic_DNA"/>
</dbReference>
<evidence type="ECO:0000313" key="5">
    <source>
        <dbReference type="EMBL" id="BDY13961.1"/>
    </source>
</evidence>
<dbReference type="Gene3D" id="3.20.20.60">
    <property type="entry name" value="Phosphoenolpyruvate-binding domains"/>
    <property type="match status" value="1"/>
</dbReference>
<evidence type="ECO:0000313" key="6">
    <source>
        <dbReference type="Proteomes" id="UP001321445"/>
    </source>
</evidence>